<name>A0A1Y2H948_9FUNG</name>
<accession>A0A1Y2H948</accession>
<proteinExistence type="predicted"/>
<evidence type="ECO:0000256" key="1">
    <source>
        <dbReference type="SAM" id="MobiDB-lite"/>
    </source>
</evidence>
<reference evidence="2 3" key="1">
    <citation type="submission" date="2016-07" db="EMBL/GenBank/DDBJ databases">
        <title>Pervasive Adenine N6-methylation of Active Genes in Fungi.</title>
        <authorList>
            <consortium name="DOE Joint Genome Institute"/>
            <person name="Mondo S.J."/>
            <person name="Dannebaum R.O."/>
            <person name="Kuo R.C."/>
            <person name="Labutti K."/>
            <person name="Haridas S."/>
            <person name="Kuo A."/>
            <person name="Salamov A."/>
            <person name="Ahrendt S.R."/>
            <person name="Lipzen A."/>
            <person name="Sullivan W."/>
            <person name="Andreopoulos W.B."/>
            <person name="Clum A."/>
            <person name="Lindquist E."/>
            <person name="Daum C."/>
            <person name="Ramamoorthy G.K."/>
            <person name="Gryganskyi A."/>
            <person name="Culley D."/>
            <person name="Magnuson J.K."/>
            <person name="James T.Y."/>
            <person name="O'Malley M.A."/>
            <person name="Stajich J.E."/>
            <person name="Spatafora J.W."/>
            <person name="Visel A."/>
            <person name="Grigoriev I.V."/>
        </authorList>
    </citation>
    <scope>NUCLEOTIDE SEQUENCE [LARGE SCALE GENOMIC DNA]</scope>
    <source>
        <strain evidence="2 3">PL171</strain>
    </source>
</reference>
<dbReference type="Proteomes" id="UP000193411">
    <property type="component" value="Unassembled WGS sequence"/>
</dbReference>
<evidence type="ECO:0000313" key="2">
    <source>
        <dbReference type="EMBL" id="ORZ31107.1"/>
    </source>
</evidence>
<feature type="compositionally biased region" description="Polar residues" evidence="1">
    <location>
        <begin position="14"/>
        <end position="30"/>
    </location>
</feature>
<organism evidence="2 3">
    <name type="scientific">Catenaria anguillulae PL171</name>
    <dbReference type="NCBI Taxonomy" id="765915"/>
    <lineage>
        <taxon>Eukaryota</taxon>
        <taxon>Fungi</taxon>
        <taxon>Fungi incertae sedis</taxon>
        <taxon>Blastocladiomycota</taxon>
        <taxon>Blastocladiomycetes</taxon>
        <taxon>Blastocladiales</taxon>
        <taxon>Catenariaceae</taxon>
        <taxon>Catenaria</taxon>
    </lineage>
</organism>
<feature type="region of interest" description="Disordered" evidence="1">
    <location>
        <begin position="56"/>
        <end position="118"/>
    </location>
</feature>
<dbReference type="AlphaFoldDB" id="A0A1Y2H948"/>
<protein>
    <submittedName>
        <fullName evidence="2">Uncharacterized protein</fullName>
    </submittedName>
</protein>
<dbReference type="EMBL" id="MCFL01000066">
    <property type="protein sequence ID" value="ORZ31107.1"/>
    <property type="molecule type" value="Genomic_DNA"/>
</dbReference>
<feature type="compositionally biased region" description="Low complexity" evidence="1">
    <location>
        <begin position="71"/>
        <end position="80"/>
    </location>
</feature>
<sequence length="143" mass="15938">MPMDQYPTEREGSTADSTSSQEYGMSTHSQHAAIAHTREPSIVIYQEAFAQACQPSRDPSILPTNSHAFYPLPSHQLHPQPHNHNHHGYYQNHPPYPHIVPRQAVSPPPSPTTAPAPVSTSINLMHPALHRTPASRSPYHQHQ</sequence>
<comment type="caution">
    <text evidence="2">The sequence shown here is derived from an EMBL/GenBank/DDBJ whole genome shotgun (WGS) entry which is preliminary data.</text>
</comment>
<gene>
    <name evidence="2" type="ORF">BCR44DRAFT_1277865</name>
</gene>
<keyword evidence="3" id="KW-1185">Reference proteome</keyword>
<feature type="region of interest" description="Disordered" evidence="1">
    <location>
        <begin position="1"/>
        <end position="35"/>
    </location>
</feature>
<evidence type="ECO:0000313" key="3">
    <source>
        <dbReference type="Proteomes" id="UP000193411"/>
    </source>
</evidence>